<dbReference type="Proteomes" id="UP000287224">
    <property type="component" value="Unassembled WGS sequence"/>
</dbReference>
<dbReference type="InterPro" id="IPR007438">
    <property type="entry name" value="DUF488"/>
</dbReference>
<evidence type="ECO:0000313" key="1">
    <source>
        <dbReference type="EMBL" id="GCE06151.1"/>
    </source>
</evidence>
<comment type="caution">
    <text evidence="1">The sequence shown here is derived from an EMBL/GenBank/DDBJ whole genome shotgun (WGS) entry which is preliminary data.</text>
</comment>
<keyword evidence="2" id="KW-1185">Reference proteome</keyword>
<accession>A0A401ZGY7</accession>
<proteinExistence type="predicted"/>
<gene>
    <name evidence="1" type="ORF">KDAU_34800</name>
</gene>
<reference evidence="2" key="1">
    <citation type="submission" date="2018-12" db="EMBL/GenBank/DDBJ databases">
        <title>Tengunoibacter tsumagoiensis gen. nov., sp. nov., Dictyobacter kobayashii sp. nov., D. alpinus sp. nov., and D. joshuensis sp. nov. and description of Dictyobacteraceae fam. nov. within the order Ktedonobacterales isolated from Tengu-no-mugimeshi.</title>
        <authorList>
            <person name="Wang C.M."/>
            <person name="Zheng Y."/>
            <person name="Sakai Y."/>
            <person name="Toyoda A."/>
            <person name="Minakuchi Y."/>
            <person name="Abe K."/>
            <person name="Yokota A."/>
            <person name="Yabe S."/>
        </authorList>
    </citation>
    <scope>NUCLEOTIDE SEQUENCE [LARGE SCALE GENOMIC DNA]</scope>
    <source>
        <strain evidence="2">S-27</strain>
    </source>
</reference>
<name>A0A401ZGY7_9CHLR</name>
<protein>
    <recommendedName>
        <fullName evidence="3">DUF488 domain-containing protein</fullName>
    </recommendedName>
</protein>
<organism evidence="1 2">
    <name type="scientific">Dictyobacter aurantiacus</name>
    <dbReference type="NCBI Taxonomy" id="1936993"/>
    <lineage>
        <taxon>Bacteria</taxon>
        <taxon>Bacillati</taxon>
        <taxon>Chloroflexota</taxon>
        <taxon>Ktedonobacteria</taxon>
        <taxon>Ktedonobacterales</taxon>
        <taxon>Dictyobacteraceae</taxon>
        <taxon>Dictyobacter</taxon>
    </lineage>
</organism>
<dbReference type="OrthoDB" id="163990at2"/>
<dbReference type="EMBL" id="BIFQ01000001">
    <property type="protein sequence ID" value="GCE06151.1"/>
    <property type="molecule type" value="Genomic_DNA"/>
</dbReference>
<dbReference type="RefSeq" id="WP_126597120.1">
    <property type="nucleotide sequence ID" value="NZ_BIFQ01000001.1"/>
</dbReference>
<evidence type="ECO:0008006" key="3">
    <source>
        <dbReference type="Google" id="ProtNLM"/>
    </source>
</evidence>
<dbReference type="AlphaFoldDB" id="A0A401ZGY7"/>
<sequence length="132" mass="15242">MQQPGKVYALGYANPMIDQKLHEAMTDPRCLLIDIRYRPISRWRPEWRKSTLQATWGTRYIHMQPLGNINYHTPELPIQLADPTECIKELAQLLQSGTSLVLLCACKNYDTCHRRTVVNLLNKAVPNLEVIQ</sequence>
<evidence type="ECO:0000313" key="2">
    <source>
        <dbReference type="Proteomes" id="UP000287224"/>
    </source>
</evidence>
<dbReference type="Pfam" id="PF04343">
    <property type="entry name" value="DUF488"/>
    <property type="match status" value="1"/>
</dbReference>